<evidence type="ECO:0000313" key="1">
    <source>
        <dbReference type="EMBL" id="CAI3988715.1"/>
    </source>
</evidence>
<evidence type="ECO:0000313" key="3">
    <source>
        <dbReference type="Proteomes" id="UP001152797"/>
    </source>
</evidence>
<protein>
    <submittedName>
        <fullName evidence="1">Uncharacterized protein</fullName>
    </submittedName>
</protein>
<dbReference type="EMBL" id="CAMXCT020001293">
    <property type="protein sequence ID" value="CAL1142090.1"/>
    <property type="molecule type" value="Genomic_DNA"/>
</dbReference>
<name>A0A9P1FVW4_9DINO</name>
<dbReference type="EMBL" id="CAMXCT030001293">
    <property type="protein sequence ID" value="CAL4776027.1"/>
    <property type="molecule type" value="Genomic_DNA"/>
</dbReference>
<reference evidence="2" key="2">
    <citation type="submission" date="2024-04" db="EMBL/GenBank/DDBJ databases">
        <authorList>
            <person name="Chen Y."/>
            <person name="Shah S."/>
            <person name="Dougan E. K."/>
            <person name="Thang M."/>
            <person name="Chan C."/>
        </authorList>
    </citation>
    <scope>NUCLEOTIDE SEQUENCE [LARGE SCALE GENOMIC DNA]</scope>
</reference>
<comment type="caution">
    <text evidence="1">The sequence shown here is derived from an EMBL/GenBank/DDBJ whole genome shotgun (WGS) entry which is preliminary data.</text>
</comment>
<evidence type="ECO:0000313" key="2">
    <source>
        <dbReference type="EMBL" id="CAL1142090.1"/>
    </source>
</evidence>
<dbReference type="AlphaFoldDB" id="A0A9P1FVW4"/>
<reference evidence="1" key="1">
    <citation type="submission" date="2022-10" db="EMBL/GenBank/DDBJ databases">
        <authorList>
            <person name="Chen Y."/>
            <person name="Dougan E. K."/>
            <person name="Chan C."/>
            <person name="Rhodes N."/>
            <person name="Thang M."/>
        </authorList>
    </citation>
    <scope>NUCLEOTIDE SEQUENCE</scope>
</reference>
<accession>A0A9P1FVW4</accession>
<keyword evidence="3" id="KW-1185">Reference proteome</keyword>
<organism evidence="1">
    <name type="scientific">Cladocopium goreaui</name>
    <dbReference type="NCBI Taxonomy" id="2562237"/>
    <lineage>
        <taxon>Eukaryota</taxon>
        <taxon>Sar</taxon>
        <taxon>Alveolata</taxon>
        <taxon>Dinophyceae</taxon>
        <taxon>Suessiales</taxon>
        <taxon>Symbiodiniaceae</taxon>
        <taxon>Cladocopium</taxon>
    </lineage>
</organism>
<sequence length="481" mass="53998">MGKRKHIPDQQQKLVLQSPLAILLLHKFAWGKLSASECQAFALAACKSGASGVDLEKLAALGARGESPQNCHRDLVKTFFKEMCAPTPMDVKCLVKVKNNMGAVEELAKEIPVILPHDWVDTLERNGLLEQMTCSQECLDDFWSQQNWKSNPQLQCWKPYWDSLRRGGYRPIPWLLHGDGAPFSEVDSLMVLSMRCAISHHSIKVSQLLLAALPKTANTKSSLKPIWEAIAGSFKKLADKKKGVLFVLAGDLEYFSSEFGWPTAMSNYPCPFCRADNFFDMTKTKHAFTDFRKNALWKTTLRSWDDTPPNEAHPLYKVPGVSFWTLKMDLLHLVDLGVASHVYGNLCALLVGKTGKGKKAGVVELNRHVKGRRVRKFAPVATLLAKELPTTEKGKHIHLLCQLLEEAYDLCDRKEYVWPDKIGKALSFMSLLVAVAAASVKSTPAWMLPRKILSKFGFAFHLILEGVWNPELEEDMKDFSC</sequence>
<gene>
    <name evidence="1" type="ORF">C1SCF055_LOCUS15841</name>
</gene>
<dbReference type="OrthoDB" id="446380at2759"/>
<proteinExistence type="predicted"/>
<dbReference type="Proteomes" id="UP001152797">
    <property type="component" value="Unassembled WGS sequence"/>
</dbReference>
<dbReference type="EMBL" id="CAMXCT010001293">
    <property type="protein sequence ID" value="CAI3988715.1"/>
    <property type="molecule type" value="Genomic_DNA"/>
</dbReference>